<dbReference type="InterPro" id="IPR010656">
    <property type="entry name" value="DctM"/>
</dbReference>
<evidence type="ECO:0000256" key="4">
    <source>
        <dbReference type="ARBA" id="ARBA00022519"/>
    </source>
</evidence>
<feature type="transmembrane region" description="Helical" evidence="8">
    <location>
        <begin position="157"/>
        <end position="177"/>
    </location>
</feature>
<proteinExistence type="predicted"/>
<feature type="transmembrane region" description="Helical" evidence="8">
    <location>
        <begin position="131"/>
        <end position="150"/>
    </location>
</feature>
<feature type="transmembrane region" description="Helical" evidence="8">
    <location>
        <begin position="417"/>
        <end position="435"/>
    </location>
</feature>
<evidence type="ECO:0000256" key="2">
    <source>
        <dbReference type="ARBA" id="ARBA00022448"/>
    </source>
</evidence>
<keyword evidence="3" id="KW-1003">Cell membrane</keyword>
<feature type="transmembrane region" description="Helical" evidence="8">
    <location>
        <begin position="535"/>
        <end position="560"/>
    </location>
</feature>
<evidence type="ECO:0000256" key="7">
    <source>
        <dbReference type="ARBA" id="ARBA00023136"/>
    </source>
</evidence>
<dbReference type="GO" id="GO:0005886">
    <property type="term" value="C:plasma membrane"/>
    <property type="evidence" value="ECO:0007669"/>
    <property type="project" value="UniProtKB-SubCell"/>
</dbReference>
<gene>
    <name evidence="11" type="ORF">METZ01_LOCUS11249</name>
</gene>
<feature type="transmembrane region" description="Helical" evidence="8">
    <location>
        <begin position="183"/>
        <end position="216"/>
    </location>
</feature>
<dbReference type="InterPro" id="IPR055348">
    <property type="entry name" value="DctQ"/>
</dbReference>
<dbReference type="InterPro" id="IPR004681">
    <property type="entry name" value="TRAP_DctM"/>
</dbReference>
<protein>
    <submittedName>
        <fullName evidence="11">Uncharacterized protein</fullName>
    </submittedName>
</protein>
<dbReference type="PANTHER" id="PTHR33362">
    <property type="entry name" value="SIALIC ACID TRAP TRANSPORTER PERMEASE PROTEIN SIAT-RELATED"/>
    <property type="match status" value="1"/>
</dbReference>
<evidence type="ECO:0000256" key="1">
    <source>
        <dbReference type="ARBA" id="ARBA00004429"/>
    </source>
</evidence>
<dbReference type="GO" id="GO:0022857">
    <property type="term" value="F:transmembrane transporter activity"/>
    <property type="evidence" value="ECO:0007669"/>
    <property type="project" value="TreeGrafter"/>
</dbReference>
<feature type="domain" description="Tripartite ATP-independent periplasmic transporters DctQ component" evidence="9">
    <location>
        <begin position="27"/>
        <end position="151"/>
    </location>
</feature>
<feature type="transmembrane region" description="Helical" evidence="8">
    <location>
        <begin position="18"/>
        <end position="39"/>
    </location>
</feature>
<evidence type="ECO:0000259" key="10">
    <source>
        <dbReference type="Pfam" id="PF06808"/>
    </source>
</evidence>
<keyword evidence="6 8" id="KW-1133">Transmembrane helix</keyword>
<feature type="transmembrane region" description="Helical" evidence="8">
    <location>
        <begin position="493"/>
        <end position="523"/>
    </location>
</feature>
<dbReference type="AlphaFoldDB" id="A0A381NUW1"/>
<dbReference type="PANTHER" id="PTHR33362:SF5">
    <property type="entry name" value="C4-DICARBOXYLATE TRAP TRANSPORTER LARGE PERMEASE PROTEIN DCTM"/>
    <property type="match status" value="1"/>
</dbReference>
<feature type="transmembrane region" description="Helical" evidence="8">
    <location>
        <begin position="351"/>
        <end position="372"/>
    </location>
</feature>
<dbReference type="EMBL" id="UINC01000617">
    <property type="protein sequence ID" value="SUZ58395.1"/>
    <property type="molecule type" value="Genomic_DNA"/>
</dbReference>
<reference evidence="11" key="1">
    <citation type="submission" date="2018-05" db="EMBL/GenBank/DDBJ databases">
        <authorList>
            <person name="Lanie J.A."/>
            <person name="Ng W.-L."/>
            <person name="Kazmierczak K.M."/>
            <person name="Andrzejewski T.M."/>
            <person name="Davidsen T.M."/>
            <person name="Wayne K.J."/>
            <person name="Tettelin H."/>
            <person name="Glass J.I."/>
            <person name="Rusch D."/>
            <person name="Podicherti R."/>
            <person name="Tsui H.-C.T."/>
            <person name="Winkler M.E."/>
        </authorList>
    </citation>
    <scope>NUCLEOTIDE SEQUENCE</scope>
</reference>
<feature type="domain" description="TRAP C4-dicarboxylate transport system permease DctM subunit" evidence="10">
    <location>
        <begin position="189"/>
        <end position="594"/>
    </location>
</feature>
<dbReference type="Pfam" id="PF04290">
    <property type="entry name" value="DctQ"/>
    <property type="match status" value="1"/>
</dbReference>
<feature type="transmembrane region" description="Helical" evidence="8">
    <location>
        <begin position="228"/>
        <end position="251"/>
    </location>
</feature>
<feature type="non-terminal residue" evidence="11">
    <location>
        <position position="1"/>
    </location>
</feature>
<keyword evidence="4" id="KW-0997">Cell inner membrane</keyword>
<keyword evidence="5 8" id="KW-0812">Transmembrane</keyword>
<accession>A0A381NUW1</accession>
<sequence length="602" mass="66217">VNRAKIHLVERLKWGEDILALTVFFTMVFIPTFETIARFVNFRGIPASPVLVQHLTLWIGFLGAILAARQNKLLALTTTPLFSIDEQFHFGRWIAKVISFIVVLTLMWGSWVLVKVEFAFPVDIAPNIPRWFTQAVMPFSFGLIAIQILINSTENNLYRASILMMTVLWIIIGLTGAFQNEYWLIWIGLGILSVSVLYGAPIFVGLGGAAVLFFWGDFTPISAIPAEMYRIVVSPTLPTIPLFTLAGYILAESGSSRRMIDVFSSTFGWIKGGTPVVVVLLCGFFTALTGGSGVTILALGGLLYPLLRKSGYSELFSLGLITVSGSLGLLFPPSLPAIIYSVTAGVSVKDVFIAGLIPGTLLVTFVAGWAIFRGEKERIKVRSFQWDSIVKSLWIAKWELIIPILILYGVFGGFTTLVETAAITVVYILIIETLIYRDLPLNSLPKIVVDCATLVGGVLIILGVAMGVTSYLVDAQIPMHLLSWVKETISSKYIFLLLLNGLLLLVGCMMDIFSAIIVIVPLISPLGHYFGVDPVHLAIIFIANLELGFLTPPVGMNLFLAAYRFDKSMPLIYKATLPFFVIRFLVVLLITYLPIISLGLIH</sequence>
<evidence type="ECO:0000256" key="3">
    <source>
        <dbReference type="ARBA" id="ARBA00022475"/>
    </source>
</evidence>
<comment type="subcellular location">
    <subcellularLocation>
        <location evidence="1">Cell inner membrane</location>
        <topology evidence="1">Multi-pass membrane protein</topology>
    </subcellularLocation>
</comment>
<keyword evidence="7 8" id="KW-0472">Membrane</keyword>
<keyword evidence="2" id="KW-0813">Transport</keyword>
<feature type="transmembrane region" description="Helical" evidence="8">
    <location>
        <begin position="90"/>
        <end position="111"/>
    </location>
</feature>
<dbReference type="Pfam" id="PF06808">
    <property type="entry name" value="DctM"/>
    <property type="match status" value="1"/>
</dbReference>
<feature type="transmembrane region" description="Helical" evidence="8">
    <location>
        <begin position="51"/>
        <end position="69"/>
    </location>
</feature>
<organism evidence="11">
    <name type="scientific">marine metagenome</name>
    <dbReference type="NCBI Taxonomy" id="408172"/>
    <lineage>
        <taxon>unclassified sequences</taxon>
        <taxon>metagenomes</taxon>
        <taxon>ecological metagenomes</taxon>
    </lineage>
</organism>
<feature type="transmembrane region" description="Helical" evidence="8">
    <location>
        <begin position="276"/>
        <end position="303"/>
    </location>
</feature>
<evidence type="ECO:0000256" key="8">
    <source>
        <dbReference type="SAM" id="Phobius"/>
    </source>
</evidence>
<evidence type="ECO:0000259" key="9">
    <source>
        <dbReference type="Pfam" id="PF04290"/>
    </source>
</evidence>
<feature type="transmembrane region" description="Helical" evidence="8">
    <location>
        <begin position="447"/>
        <end position="473"/>
    </location>
</feature>
<dbReference type="NCBIfam" id="TIGR00786">
    <property type="entry name" value="dctM"/>
    <property type="match status" value="1"/>
</dbReference>
<evidence type="ECO:0000313" key="11">
    <source>
        <dbReference type="EMBL" id="SUZ58395.1"/>
    </source>
</evidence>
<name>A0A381NUW1_9ZZZZ</name>
<evidence type="ECO:0000256" key="6">
    <source>
        <dbReference type="ARBA" id="ARBA00022989"/>
    </source>
</evidence>
<feature type="transmembrane region" description="Helical" evidence="8">
    <location>
        <begin position="315"/>
        <end position="339"/>
    </location>
</feature>
<evidence type="ECO:0000256" key="5">
    <source>
        <dbReference type="ARBA" id="ARBA00022692"/>
    </source>
</evidence>
<feature type="transmembrane region" description="Helical" evidence="8">
    <location>
        <begin position="580"/>
        <end position="601"/>
    </location>
</feature>